<name>A0A0E3U8Z1_9BURK</name>
<evidence type="ECO:0000313" key="3">
    <source>
        <dbReference type="Proteomes" id="UP000035050"/>
    </source>
</evidence>
<accession>A0A0E3U8Z1</accession>
<feature type="region of interest" description="Disordered" evidence="1">
    <location>
        <begin position="60"/>
        <end position="83"/>
    </location>
</feature>
<proteinExistence type="predicted"/>
<keyword evidence="3" id="KW-1185">Reference proteome</keyword>
<dbReference type="KEGG" id="pox:MB84_23290"/>
<organism evidence="2 3">
    <name type="scientific">Pandoraea oxalativorans</name>
    <dbReference type="NCBI Taxonomy" id="573737"/>
    <lineage>
        <taxon>Bacteria</taxon>
        <taxon>Pseudomonadati</taxon>
        <taxon>Pseudomonadota</taxon>
        <taxon>Betaproteobacteria</taxon>
        <taxon>Burkholderiales</taxon>
        <taxon>Burkholderiaceae</taxon>
        <taxon>Pandoraea</taxon>
    </lineage>
</organism>
<dbReference type="HOGENOM" id="CLU_2539462_0_0_4"/>
<dbReference type="EMBL" id="CP011253">
    <property type="protein sequence ID" value="AKC71743.1"/>
    <property type="molecule type" value="Genomic_DNA"/>
</dbReference>
<dbReference type="AlphaFoldDB" id="A0A0E3U8Z1"/>
<sequence>MAVLLCENVAIDAATGKTGAHSALAVTVVHVQVIDEREQDDLSRHVGEYGFESGCTGQFTAQDRVQAGEGEDRERSGDCEKRR</sequence>
<gene>
    <name evidence="2" type="ORF">MB84_23290</name>
</gene>
<reference evidence="2" key="1">
    <citation type="submission" date="2016-06" db="EMBL/GenBank/DDBJ databases">
        <title>Pandoraea oxalativorans DSM 23570 Genome Sequencing.</title>
        <authorList>
            <person name="Ee R."/>
            <person name="Lim Y.-L."/>
            <person name="Yong D."/>
            <person name="Yin W.-F."/>
            <person name="Chan K.-G."/>
        </authorList>
    </citation>
    <scope>NUCLEOTIDE SEQUENCE</scope>
    <source>
        <strain evidence="2">DSM 23570</strain>
    </source>
</reference>
<dbReference type="Proteomes" id="UP000035050">
    <property type="component" value="Chromosome"/>
</dbReference>
<evidence type="ECO:0000256" key="1">
    <source>
        <dbReference type="SAM" id="MobiDB-lite"/>
    </source>
</evidence>
<feature type="compositionally biased region" description="Basic and acidic residues" evidence="1">
    <location>
        <begin position="70"/>
        <end position="83"/>
    </location>
</feature>
<protein>
    <submittedName>
        <fullName evidence="2">Uncharacterized protein</fullName>
    </submittedName>
</protein>
<evidence type="ECO:0000313" key="2">
    <source>
        <dbReference type="EMBL" id="AKC71743.1"/>
    </source>
</evidence>